<name>A0ABT4VL65_9HYPH</name>
<evidence type="ECO:0000259" key="1">
    <source>
        <dbReference type="SMART" id="SM00953"/>
    </source>
</evidence>
<protein>
    <submittedName>
        <fullName evidence="2">RES family NAD+ phosphorylase</fullName>
    </submittedName>
</protein>
<organism evidence="2 3">
    <name type="scientific">Hoeflea poritis</name>
    <dbReference type="NCBI Taxonomy" id="2993659"/>
    <lineage>
        <taxon>Bacteria</taxon>
        <taxon>Pseudomonadati</taxon>
        <taxon>Pseudomonadota</taxon>
        <taxon>Alphaproteobacteria</taxon>
        <taxon>Hyphomicrobiales</taxon>
        <taxon>Rhizobiaceae</taxon>
        <taxon>Hoeflea</taxon>
    </lineage>
</organism>
<dbReference type="Pfam" id="PF08808">
    <property type="entry name" value="RES"/>
    <property type="match status" value="1"/>
</dbReference>
<sequence length="226" mass="24854">MTPPQTTICQQATIRLVPTAYYKPPVLAPLVDGDEELAILAEIEGLTNRRLKAQSTGLPALDPRELAFNVWGQSYINAAFAYTRAGGNRFNDESRGAWYCAFEDLTAIEEVAFHKTRELAAIGVFEEQTVYQSLLAAFIGDFHDMREVEGNPACLGKDPHTAYPEGQAFAAALRKDGARGVIYPSARRKGGTCLVAFHPHLVQNVRPGARWKLIWDGSPDYTAVAE</sequence>
<feature type="domain" description="RES" evidence="1">
    <location>
        <begin position="79"/>
        <end position="208"/>
    </location>
</feature>
<dbReference type="SMART" id="SM00953">
    <property type="entry name" value="RES"/>
    <property type="match status" value="1"/>
</dbReference>
<dbReference type="Proteomes" id="UP001148313">
    <property type="component" value="Unassembled WGS sequence"/>
</dbReference>
<reference evidence="2" key="1">
    <citation type="submission" date="2022-11" db="EMBL/GenBank/DDBJ databases">
        <title>Hoeflea poritis sp. nov., isolated from scleractinian coral Porites lutea.</title>
        <authorList>
            <person name="Zhang G."/>
            <person name="Wei Q."/>
            <person name="Cai L."/>
        </authorList>
    </citation>
    <scope>NUCLEOTIDE SEQUENCE</scope>
    <source>
        <strain evidence="2">E7-10</strain>
    </source>
</reference>
<dbReference type="RefSeq" id="WP_271088455.1">
    <property type="nucleotide sequence ID" value="NZ_JAPJZH010000003.1"/>
</dbReference>
<keyword evidence="3" id="KW-1185">Reference proteome</keyword>
<comment type="caution">
    <text evidence="2">The sequence shown here is derived from an EMBL/GenBank/DDBJ whole genome shotgun (WGS) entry which is preliminary data.</text>
</comment>
<accession>A0ABT4VL65</accession>
<dbReference type="EMBL" id="JAPJZH010000003">
    <property type="protein sequence ID" value="MDA4844905.1"/>
    <property type="molecule type" value="Genomic_DNA"/>
</dbReference>
<dbReference type="InterPro" id="IPR014914">
    <property type="entry name" value="RES_dom"/>
</dbReference>
<evidence type="ECO:0000313" key="2">
    <source>
        <dbReference type="EMBL" id="MDA4844905.1"/>
    </source>
</evidence>
<gene>
    <name evidence="2" type="ORF">OOZ53_06060</name>
</gene>
<evidence type="ECO:0000313" key="3">
    <source>
        <dbReference type="Proteomes" id="UP001148313"/>
    </source>
</evidence>
<proteinExistence type="predicted"/>